<feature type="compositionally biased region" description="Low complexity" evidence="1">
    <location>
        <begin position="101"/>
        <end position="118"/>
    </location>
</feature>
<dbReference type="OrthoDB" id="5379364at2"/>
<sequence>MNARGLALQGGLAALGLVAAFLTWQREPEGQPGEVTVLDLSKRALQKVRYEDPTRFAELFRNPQDEDRLWVRVGDKPKPPPPAPPPALGTDGGVPGGTDGGAAVASTVGAVDAGVSSTPPTPPPPPPPRELRANANAETLWGRLAPVKGSRSLGELDAKKLEELGLVNSPRKLTFTVDGREQVLALAAPTGGAWGTPYALREDGKVFLLVTTLLPDLENAMSRLVDRRLHLFEEGDYDSITVSAGKNSRTFTSTGKPPTPVVIAPQNAPDKPDEFVRNWHDRVWRMMAMDVLGQGEEPPGGAPEEQVRIGYGKGGKEMGFLVLAKNPKGEYFARSEHSAGWVRLHAGFDTLVNEAIKIASGT</sequence>
<gene>
    <name evidence="2" type="ORF">DB31_8282</name>
</gene>
<reference evidence="2 3" key="1">
    <citation type="submission" date="2014-04" db="EMBL/GenBank/DDBJ databases">
        <title>Genome assembly of Hyalangium minutum DSM 14724.</title>
        <authorList>
            <person name="Sharma G."/>
            <person name="Subramanian S."/>
        </authorList>
    </citation>
    <scope>NUCLEOTIDE SEQUENCE [LARGE SCALE GENOMIC DNA]</scope>
    <source>
        <strain evidence="2 3">DSM 14724</strain>
    </source>
</reference>
<dbReference type="Proteomes" id="UP000028725">
    <property type="component" value="Unassembled WGS sequence"/>
</dbReference>
<feature type="compositionally biased region" description="Pro residues" evidence="1">
    <location>
        <begin position="119"/>
        <end position="128"/>
    </location>
</feature>
<dbReference type="RefSeq" id="WP_044190730.1">
    <property type="nucleotide sequence ID" value="NZ_JMCB01000007.1"/>
</dbReference>
<name>A0A085WJD6_9BACT</name>
<comment type="caution">
    <text evidence="2">The sequence shown here is derived from an EMBL/GenBank/DDBJ whole genome shotgun (WGS) entry which is preliminary data.</text>
</comment>
<organism evidence="2 3">
    <name type="scientific">Hyalangium minutum</name>
    <dbReference type="NCBI Taxonomy" id="394096"/>
    <lineage>
        <taxon>Bacteria</taxon>
        <taxon>Pseudomonadati</taxon>
        <taxon>Myxococcota</taxon>
        <taxon>Myxococcia</taxon>
        <taxon>Myxococcales</taxon>
        <taxon>Cystobacterineae</taxon>
        <taxon>Archangiaceae</taxon>
        <taxon>Hyalangium</taxon>
    </lineage>
</organism>
<accession>A0A085WJD6</accession>
<dbReference type="AlphaFoldDB" id="A0A085WJD6"/>
<protein>
    <recommendedName>
        <fullName evidence="4">DUF4340 domain-containing protein</fullName>
    </recommendedName>
</protein>
<feature type="compositionally biased region" description="Basic and acidic residues" evidence="1">
    <location>
        <begin position="68"/>
        <end position="78"/>
    </location>
</feature>
<evidence type="ECO:0000256" key="1">
    <source>
        <dbReference type="SAM" id="MobiDB-lite"/>
    </source>
</evidence>
<feature type="region of interest" description="Disordered" evidence="1">
    <location>
        <begin position="68"/>
        <end position="132"/>
    </location>
</feature>
<evidence type="ECO:0000313" key="3">
    <source>
        <dbReference type="Proteomes" id="UP000028725"/>
    </source>
</evidence>
<evidence type="ECO:0000313" key="2">
    <source>
        <dbReference type="EMBL" id="KFE67799.1"/>
    </source>
</evidence>
<dbReference type="STRING" id="394096.DB31_8282"/>
<feature type="compositionally biased region" description="Gly residues" evidence="1">
    <location>
        <begin position="90"/>
        <end position="100"/>
    </location>
</feature>
<dbReference type="EMBL" id="JMCB01000007">
    <property type="protein sequence ID" value="KFE67799.1"/>
    <property type="molecule type" value="Genomic_DNA"/>
</dbReference>
<dbReference type="PATRIC" id="fig|394096.3.peg.4323"/>
<evidence type="ECO:0008006" key="4">
    <source>
        <dbReference type="Google" id="ProtNLM"/>
    </source>
</evidence>
<proteinExistence type="predicted"/>
<keyword evidence="3" id="KW-1185">Reference proteome</keyword>